<dbReference type="Pfam" id="PF00743">
    <property type="entry name" value="FMO-like"/>
    <property type="match status" value="1"/>
</dbReference>
<dbReference type="Gene3D" id="3.50.50.60">
    <property type="entry name" value="FAD/NAD(P)-binding domain"/>
    <property type="match status" value="3"/>
</dbReference>
<protein>
    <submittedName>
        <fullName evidence="8">Cyclohexanone monooxygenase</fullName>
        <ecNumber evidence="8">1.14.13.22</ecNumber>
    </submittedName>
</protein>
<reference evidence="8" key="1">
    <citation type="submission" date="2020-02" db="EMBL/GenBank/DDBJ databases">
        <authorList>
            <person name="Meier V. D."/>
        </authorList>
    </citation>
    <scope>NUCLEOTIDE SEQUENCE</scope>
    <source>
        <strain evidence="8">AVDCRST_MAG78</strain>
    </source>
</reference>
<dbReference type="EMBL" id="CADCVB010000009">
    <property type="protein sequence ID" value="CAA9407255.1"/>
    <property type="molecule type" value="Genomic_DNA"/>
</dbReference>
<evidence type="ECO:0000256" key="5">
    <source>
        <dbReference type="ARBA" id="ARBA00022857"/>
    </source>
</evidence>
<name>A0A6J4PDS4_9ACTN</name>
<dbReference type="InterPro" id="IPR050775">
    <property type="entry name" value="FAD-binding_Monooxygenases"/>
</dbReference>
<evidence type="ECO:0000313" key="8">
    <source>
        <dbReference type="EMBL" id="CAA9407255.1"/>
    </source>
</evidence>
<dbReference type="GO" id="GO:0050660">
    <property type="term" value="F:flavin adenine dinucleotide binding"/>
    <property type="evidence" value="ECO:0007669"/>
    <property type="project" value="InterPro"/>
</dbReference>
<evidence type="ECO:0000256" key="2">
    <source>
        <dbReference type="ARBA" id="ARBA00010139"/>
    </source>
</evidence>
<comment type="cofactor">
    <cofactor evidence="1">
        <name>FAD</name>
        <dbReference type="ChEBI" id="CHEBI:57692"/>
    </cofactor>
</comment>
<dbReference type="InterPro" id="IPR020946">
    <property type="entry name" value="Flavin_mOase-like"/>
</dbReference>
<sequence length="554" mass="62858">MSSTQHDHQEAGAEERATDFDAVIVGAGFSGLYMLHKLRNEMGLSARVYEAGGGIGGTWYWNRYPGARSDSSSWIYCYSFDEELRQEWQWSERYPQQQEMLSYLEHVADKFDLNRDIQLETRVTAATFDEETERWEVRTDTGDVVSARFLIAALGALSAANVPDIPGIENFAGEWYHTAEWPHEGVDFTGKRVGAIGTGATGIQVAQEIAEQADHLTVFQRTPNYALPLGNHALDAEFRRWYKENYDEIWEWVRHNFTGHDYDFIGKTLQEATPEERERAFQERYDRGGFGVWLANYDDILDNREANDVVSEWVREKIRERVDDPVTAEKLTPRDHAFGTKRVPLENGYYEIFNRDNVELVDVQKAPILEITPTGVRTQDGEYEFDALVFATGFDAMTGPYNKIDIRGRDGQLLRDKWAEGPRTYLGLMSAGYPNLFAITGPQSPSVLTNMPVAIEQHVDWISGAIQHMLDNGLSIVEPTREAEDEWVDHSQEVAYATLFPESATWYMGANIPGKHQVFLPYLGGLGAYRQKCDEVAANGYEGFAFAAREETNA</sequence>
<dbReference type="EC" id="1.14.13.22" evidence="8"/>
<keyword evidence="3" id="KW-0285">Flavoprotein</keyword>
<evidence type="ECO:0000256" key="4">
    <source>
        <dbReference type="ARBA" id="ARBA00022827"/>
    </source>
</evidence>
<accession>A0A6J4PDS4</accession>
<keyword evidence="4" id="KW-0274">FAD</keyword>
<dbReference type="GO" id="GO:0004499">
    <property type="term" value="F:N,N-dimethylaniline monooxygenase activity"/>
    <property type="evidence" value="ECO:0007669"/>
    <property type="project" value="InterPro"/>
</dbReference>
<dbReference type="AlphaFoldDB" id="A0A6J4PDS4"/>
<gene>
    <name evidence="8" type="ORF">AVDCRST_MAG78-171</name>
</gene>
<dbReference type="GO" id="GO:0050661">
    <property type="term" value="F:NADP binding"/>
    <property type="evidence" value="ECO:0007669"/>
    <property type="project" value="InterPro"/>
</dbReference>
<dbReference type="InterPro" id="IPR036188">
    <property type="entry name" value="FAD/NAD-bd_sf"/>
</dbReference>
<evidence type="ECO:0000256" key="3">
    <source>
        <dbReference type="ARBA" id="ARBA00022630"/>
    </source>
</evidence>
<keyword evidence="6 8" id="KW-0560">Oxidoreductase</keyword>
<dbReference type="PANTHER" id="PTHR43098">
    <property type="entry name" value="L-ORNITHINE N(5)-MONOOXYGENASE-RELATED"/>
    <property type="match status" value="1"/>
</dbReference>
<dbReference type="GO" id="GO:0018667">
    <property type="term" value="F:cyclohexanone monooxygenase activity"/>
    <property type="evidence" value="ECO:0007669"/>
    <property type="project" value="UniProtKB-EC"/>
</dbReference>
<organism evidence="8">
    <name type="scientific">uncultured Rubrobacteraceae bacterium</name>
    <dbReference type="NCBI Taxonomy" id="349277"/>
    <lineage>
        <taxon>Bacteria</taxon>
        <taxon>Bacillati</taxon>
        <taxon>Actinomycetota</taxon>
        <taxon>Rubrobacteria</taxon>
        <taxon>Rubrobacterales</taxon>
        <taxon>Rubrobacteraceae</taxon>
        <taxon>environmental samples</taxon>
    </lineage>
</organism>
<comment type="similarity">
    <text evidence="2">Belongs to the FAD-binding monooxygenase family.</text>
</comment>
<proteinExistence type="inferred from homology"/>
<dbReference type="SUPFAM" id="SSF51905">
    <property type="entry name" value="FAD/NAD(P)-binding domain"/>
    <property type="match status" value="1"/>
</dbReference>
<evidence type="ECO:0000256" key="7">
    <source>
        <dbReference type="ARBA" id="ARBA00023033"/>
    </source>
</evidence>
<evidence type="ECO:0000256" key="6">
    <source>
        <dbReference type="ARBA" id="ARBA00023002"/>
    </source>
</evidence>
<keyword evidence="7 8" id="KW-0503">Monooxygenase</keyword>
<evidence type="ECO:0000256" key="1">
    <source>
        <dbReference type="ARBA" id="ARBA00001974"/>
    </source>
</evidence>
<dbReference type="PANTHER" id="PTHR43098:SF3">
    <property type="entry name" value="L-ORNITHINE N(5)-MONOOXYGENASE-RELATED"/>
    <property type="match status" value="1"/>
</dbReference>
<keyword evidence="5" id="KW-0521">NADP</keyword>